<comment type="caution">
    <text evidence="2">The sequence shown here is derived from an EMBL/GenBank/DDBJ whole genome shotgun (WGS) entry which is preliminary data.</text>
</comment>
<dbReference type="AlphaFoldDB" id="X0TPL1"/>
<accession>X0TPL1</accession>
<proteinExistence type="predicted"/>
<name>X0TPL1_9ZZZZ</name>
<dbReference type="InterPro" id="IPR050287">
    <property type="entry name" value="MTA/SAH_deaminase"/>
</dbReference>
<dbReference type="InterPro" id="IPR032466">
    <property type="entry name" value="Metal_Hydrolase"/>
</dbReference>
<feature type="non-terminal residue" evidence="2">
    <location>
        <position position="278"/>
    </location>
</feature>
<gene>
    <name evidence="2" type="ORF">S01H1_28153</name>
</gene>
<dbReference type="PANTHER" id="PTHR43794:SF5">
    <property type="entry name" value="CHLOROHYDROLASE FAMILY PROTEIN"/>
    <property type="match status" value="1"/>
</dbReference>
<feature type="non-terminal residue" evidence="2">
    <location>
        <position position="1"/>
    </location>
</feature>
<dbReference type="PANTHER" id="PTHR43794">
    <property type="entry name" value="AMINOHYDROLASE SSNA-RELATED"/>
    <property type="match status" value="1"/>
</dbReference>
<evidence type="ECO:0000259" key="1">
    <source>
        <dbReference type="Pfam" id="PF01979"/>
    </source>
</evidence>
<dbReference type="SUPFAM" id="SSF51556">
    <property type="entry name" value="Metallo-dependent hydrolases"/>
    <property type="match status" value="1"/>
</dbReference>
<dbReference type="InterPro" id="IPR006680">
    <property type="entry name" value="Amidohydro-rel"/>
</dbReference>
<dbReference type="GO" id="GO:0016787">
    <property type="term" value="F:hydrolase activity"/>
    <property type="evidence" value="ECO:0007669"/>
    <property type="project" value="InterPro"/>
</dbReference>
<feature type="domain" description="Amidohydrolase-related" evidence="1">
    <location>
        <begin position="6"/>
        <end position="274"/>
    </location>
</feature>
<protein>
    <recommendedName>
        <fullName evidence="1">Amidohydrolase-related domain-containing protein</fullName>
    </recommendedName>
</protein>
<sequence>ISSEIKIEGIKKAVLEMLANGITFFVDFRENGLEGVDLLKETLKNSPINKLILGRDNNSVDVETVFKNADGLGFASYKHPSPKSKEKLSSLKKEYLKKIIACHDAELSRNEPLFNEIINDDLIDVIIHGTHYTREDLERIKGRNISIVLCPRCNGYFGVGFPPINEINSLNIPVSLGTDNVMANTIDLFEEMRYLYRISRVLSIDKSKNNLSSKDLLKMVSVNAAKNFGLEKEFGSISEGKYADFFLLNLSDPNYYSYKIDNKSIYPIIVQRTKSENI</sequence>
<reference evidence="2" key="1">
    <citation type="journal article" date="2014" name="Front. Microbiol.">
        <title>High frequency of phylogenetically diverse reductive dehalogenase-homologous genes in deep subseafloor sedimentary metagenomes.</title>
        <authorList>
            <person name="Kawai M."/>
            <person name="Futagami T."/>
            <person name="Toyoda A."/>
            <person name="Takaki Y."/>
            <person name="Nishi S."/>
            <person name="Hori S."/>
            <person name="Arai W."/>
            <person name="Tsubouchi T."/>
            <person name="Morono Y."/>
            <person name="Uchiyama I."/>
            <person name="Ito T."/>
            <person name="Fujiyama A."/>
            <person name="Inagaki F."/>
            <person name="Takami H."/>
        </authorList>
    </citation>
    <scope>NUCLEOTIDE SEQUENCE</scope>
    <source>
        <strain evidence="2">Expedition CK06-06</strain>
    </source>
</reference>
<dbReference type="Pfam" id="PF01979">
    <property type="entry name" value="Amidohydro_1"/>
    <property type="match status" value="1"/>
</dbReference>
<dbReference type="Gene3D" id="3.20.20.140">
    <property type="entry name" value="Metal-dependent hydrolases"/>
    <property type="match status" value="1"/>
</dbReference>
<dbReference type="EMBL" id="BARS01017188">
    <property type="protein sequence ID" value="GAF95189.1"/>
    <property type="molecule type" value="Genomic_DNA"/>
</dbReference>
<evidence type="ECO:0000313" key="2">
    <source>
        <dbReference type="EMBL" id="GAF95189.1"/>
    </source>
</evidence>
<organism evidence="2">
    <name type="scientific">marine sediment metagenome</name>
    <dbReference type="NCBI Taxonomy" id="412755"/>
    <lineage>
        <taxon>unclassified sequences</taxon>
        <taxon>metagenomes</taxon>
        <taxon>ecological metagenomes</taxon>
    </lineage>
</organism>